<organism evidence="2 3">
    <name type="scientific">Microvirga alba</name>
    <dbReference type="NCBI Taxonomy" id="2791025"/>
    <lineage>
        <taxon>Bacteria</taxon>
        <taxon>Pseudomonadati</taxon>
        <taxon>Pseudomonadota</taxon>
        <taxon>Alphaproteobacteria</taxon>
        <taxon>Hyphomicrobiales</taxon>
        <taxon>Methylobacteriaceae</taxon>
        <taxon>Microvirga</taxon>
    </lineage>
</organism>
<keyword evidence="1" id="KW-0812">Transmembrane</keyword>
<evidence type="ECO:0000313" key="2">
    <source>
        <dbReference type="EMBL" id="MBF9233875.1"/>
    </source>
</evidence>
<proteinExistence type="predicted"/>
<accession>A0A931BU68</accession>
<keyword evidence="1" id="KW-1133">Transmembrane helix</keyword>
<gene>
    <name evidence="2" type="ORF">I2H38_10855</name>
</gene>
<dbReference type="RefSeq" id="WP_196271863.1">
    <property type="nucleotide sequence ID" value="NZ_JADQDO010000004.1"/>
</dbReference>
<dbReference type="EMBL" id="JADQDO010000004">
    <property type="protein sequence ID" value="MBF9233875.1"/>
    <property type="molecule type" value="Genomic_DNA"/>
</dbReference>
<protein>
    <submittedName>
        <fullName evidence="2">Uncharacterized protein</fullName>
    </submittedName>
</protein>
<reference evidence="2" key="1">
    <citation type="submission" date="2020-11" db="EMBL/GenBank/DDBJ databases">
        <authorList>
            <person name="Kim M.K."/>
        </authorList>
    </citation>
    <scope>NUCLEOTIDE SEQUENCE</scope>
    <source>
        <strain evidence="2">BT350</strain>
    </source>
</reference>
<dbReference type="Proteomes" id="UP000599312">
    <property type="component" value="Unassembled WGS sequence"/>
</dbReference>
<feature type="transmembrane region" description="Helical" evidence="1">
    <location>
        <begin position="228"/>
        <end position="251"/>
    </location>
</feature>
<keyword evidence="3" id="KW-1185">Reference proteome</keyword>
<dbReference type="AlphaFoldDB" id="A0A931BU68"/>
<evidence type="ECO:0000313" key="3">
    <source>
        <dbReference type="Proteomes" id="UP000599312"/>
    </source>
</evidence>
<evidence type="ECO:0000256" key="1">
    <source>
        <dbReference type="SAM" id="Phobius"/>
    </source>
</evidence>
<comment type="caution">
    <text evidence="2">The sequence shown here is derived from an EMBL/GenBank/DDBJ whole genome shotgun (WGS) entry which is preliminary data.</text>
</comment>
<keyword evidence="1" id="KW-0472">Membrane</keyword>
<name>A0A931BU68_9HYPH</name>
<sequence length="252" mass="27620">MSIAEAKIPLASADNAAGSQIQGRLDAVESRRLYGWVWDRGRSDERLLVRVLFRGRMVASGTADRPRIDLRRNGIGDGAYAFEVELPETVGREPDGIEVVAYSRTTGEEIVLPAPSQDERAAEAVISAPLNRVLEQLEVLIAAQRRSQIILREAAEAMRGTAEQVEQMSSKEDGIGAALDVVRSNQSELAQRVADVEVFLMRFDKMIAAFDDRIKDLANVADRPMRRAVAIIIMLTGISAVSAVFTLAMALR</sequence>